<evidence type="ECO:0000313" key="3">
    <source>
        <dbReference type="Proteomes" id="UP000028006"/>
    </source>
</evidence>
<proteinExistence type="predicted"/>
<organism evidence="2 3">
    <name type="scientific">Endozoicomonas montiporae</name>
    <dbReference type="NCBI Taxonomy" id="1027273"/>
    <lineage>
        <taxon>Bacteria</taxon>
        <taxon>Pseudomonadati</taxon>
        <taxon>Pseudomonadota</taxon>
        <taxon>Gammaproteobacteria</taxon>
        <taxon>Oceanospirillales</taxon>
        <taxon>Endozoicomonadaceae</taxon>
        <taxon>Endozoicomonas</taxon>
    </lineage>
</organism>
<gene>
    <name evidence="2" type="ORF">GZ77_08860</name>
</gene>
<dbReference type="Proteomes" id="UP000028006">
    <property type="component" value="Unassembled WGS sequence"/>
</dbReference>
<dbReference type="EMBL" id="JOKG01000002">
    <property type="protein sequence ID" value="KEQ14462.1"/>
    <property type="molecule type" value="Genomic_DNA"/>
</dbReference>
<feature type="compositionally biased region" description="Acidic residues" evidence="1">
    <location>
        <begin position="346"/>
        <end position="357"/>
    </location>
</feature>
<accession>A0A081N7N9</accession>
<evidence type="ECO:0000256" key="1">
    <source>
        <dbReference type="SAM" id="MobiDB-lite"/>
    </source>
</evidence>
<sequence>MVGLVLSFSLMQLAFARPVKFADYYRMVFNGQDVGHLSRFVSPAGEAENRHTEIYLTLQLNQPPDFNPQASPLPSSATLLEHIQRMVAENNVEHIQRMVAENNAHLPRMPCVLTLIEQSLIIELGHPPDLDCLIWQVNLNNPANLRRSAILENGNVVERQIVEHQGACQAGPSVEVDEALRQDVPLTLLGGLKDMALRVAPQAQATIEHVYIFGATMEYVFERLMAWQRQGRSRTLENPGLFLFINPFTASVNRSSNIPSIQASSQILRYDPLTNTIFQEEHKGDPHPSHERWEYQLNKAGDQVIKITFVREEPDGENNYSFTFSSEPESNEAAGQAGRVSNSSNEDPDEDDGHVKQ</sequence>
<evidence type="ECO:0000313" key="2">
    <source>
        <dbReference type="EMBL" id="KEQ14462.1"/>
    </source>
</evidence>
<comment type="caution">
    <text evidence="2">The sequence shown here is derived from an EMBL/GenBank/DDBJ whole genome shotgun (WGS) entry which is preliminary data.</text>
</comment>
<name>A0A081N7N9_9GAMM</name>
<feature type="compositionally biased region" description="Polar residues" evidence="1">
    <location>
        <begin position="318"/>
        <end position="328"/>
    </location>
</feature>
<protein>
    <submittedName>
        <fullName evidence="2">Uncharacterized protein</fullName>
    </submittedName>
</protein>
<feature type="region of interest" description="Disordered" evidence="1">
    <location>
        <begin position="315"/>
        <end position="357"/>
    </location>
</feature>
<reference evidence="2 3" key="1">
    <citation type="submission" date="2014-06" db="EMBL/GenBank/DDBJ databases">
        <title>Whole Genome Sequences of Three Symbiotic Endozoicomonas Bacteria.</title>
        <authorList>
            <person name="Neave M.J."/>
            <person name="Apprill A."/>
            <person name="Voolstra C.R."/>
        </authorList>
    </citation>
    <scope>NUCLEOTIDE SEQUENCE [LARGE SCALE GENOMIC DNA]</scope>
    <source>
        <strain evidence="2 3">LMG 24815</strain>
    </source>
</reference>
<dbReference type="AlphaFoldDB" id="A0A081N7N9"/>
<keyword evidence="3" id="KW-1185">Reference proteome</keyword>